<proteinExistence type="predicted"/>
<sequence length="290" mass="33464">MLSDKAVRHAARRANEFINRVISESHPKIIGQPATEAKNSLSENLNLDKYHDSLINCCLQLKTRKRNVVLLAGDPFLHSIASDFSVDVQYKTSFQKEMINLSCLYKLYLSDNLGLNANIKVLSNKSGLHEIRPLPTEEKTESKDITLLSYDCLFSFYIRTSNKICYDIIRDNNLDGGIHLDQIYEFNELKECTSSILSGLQGYVNKDTTTVERSYLYRFQRAIEKIKRLNFVKQFNNQKLGTVPPFKLKDSEEYLSQTSSEILSKHLREFETIYERQEKVSEEIGTKLNI</sequence>
<dbReference type="InterPro" id="IPR002716">
    <property type="entry name" value="PIN_dom"/>
</dbReference>
<name>A0A1B6E5F8_9HEMI</name>
<dbReference type="Gene3D" id="3.40.50.1010">
    <property type="entry name" value="5'-nuclease"/>
    <property type="match status" value="1"/>
</dbReference>
<dbReference type="AlphaFoldDB" id="A0A1B6E5F8"/>
<protein>
    <recommendedName>
        <fullName evidence="1">PIN domain-containing protein</fullName>
    </recommendedName>
</protein>
<organism evidence="2">
    <name type="scientific">Clastoptera arizonana</name>
    <name type="common">Arizona spittle bug</name>
    <dbReference type="NCBI Taxonomy" id="38151"/>
    <lineage>
        <taxon>Eukaryota</taxon>
        <taxon>Metazoa</taxon>
        <taxon>Ecdysozoa</taxon>
        <taxon>Arthropoda</taxon>
        <taxon>Hexapoda</taxon>
        <taxon>Insecta</taxon>
        <taxon>Pterygota</taxon>
        <taxon>Neoptera</taxon>
        <taxon>Paraneoptera</taxon>
        <taxon>Hemiptera</taxon>
        <taxon>Auchenorrhyncha</taxon>
        <taxon>Cercopoidea</taxon>
        <taxon>Clastopteridae</taxon>
        <taxon>Clastoptera</taxon>
    </lineage>
</organism>
<gene>
    <name evidence="2" type="ORF">g.32186</name>
</gene>
<dbReference type="Pfam" id="PF13638">
    <property type="entry name" value="PIN_4"/>
    <property type="match status" value="1"/>
</dbReference>
<evidence type="ECO:0000259" key="1">
    <source>
        <dbReference type="Pfam" id="PF13638"/>
    </source>
</evidence>
<accession>A0A1B6E5F8</accession>
<reference evidence="2" key="1">
    <citation type="submission" date="2015-12" db="EMBL/GenBank/DDBJ databases">
        <title>De novo transcriptome assembly of four potential Pierce s Disease insect vectors from Arizona vineyards.</title>
        <authorList>
            <person name="Tassone E.E."/>
        </authorList>
    </citation>
    <scope>NUCLEOTIDE SEQUENCE</scope>
</reference>
<evidence type="ECO:0000313" key="2">
    <source>
        <dbReference type="EMBL" id="JAS33155.1"/>
    </source>
</evidence>
<dbReference type="EMBL" id="GEDC01004143">
    <property type="protein sequence ID" value="JAS33155.1"/>
    <property type="molecule type" value="Transcribed_RNA"/>
</dbReference>
<feature type="domain" description="PIN" evidence="1">
    <location>
        <begin position="5"/>
        <end position="85"/>
    </location>
</feature>